<dbReference type="Gene3D" id="1.10.510.10">
    <property type="entry name" value="Transferase(Phosphotransferase) domain 1"/>
    <property type="match status" value="1"/>
</dbReference>
<evidence type="ECO:0000256" key="10">
    <source>
        <dbReference type="PROSITE-ProRule" id="PRU10141"/>
    </source>
</evidence>
<keyword evidence="4" id="KW-0597">Phosphoprotein</keyword>
<dbReference type="PROSITE" id="PS00107">
    <property type="entry name" value="PROTEIN_KINASE_ATP"/>
    <property type="match status" value="1"/>
</dbReference>
<dbReference type="FunFam" id="1.10.510.10:FF:000142">
    <property type="entry name" value="Octicosapeptide/phox/Bem1p domain kinase superfamily protein"/>
    <property type="match status" value="1"/>
</dbReference>
<keyword evidence="7 13" id="KW-0418">Kinase</keyword>
<dbReference type="InterPro" id="IPR008271">
    <property type="entry name" value="Ser/Thr_kinase_AS"/>
</dbReference>
<feature type="region of interest" description="Disordered" evidence="11">
    <location>
        <begin position="44"/>
        <end position="66"/>
    </location>
</feature>
<dbReference type="FunFam" id="3.10.20.90:FF:000058">
    <property type="entry name" value="Octicosapeptide/phox/Bem1p domain kinase superfamily protein"/>
    <property type="match status" value="1"/>
</dbReference>
<evidence type="ECO:0000256" key="4">
    <source>
        <dbReference type="ARBA" id="ARBA00022553"/>
    </source>
</evidence>
<dbReference type="GO" id="GO:0005737">
    <property type="term" value="C:cytoplasm"/>
    <property type="evidence" value="ECO:0007669"/>
    <property type="project" value="UniProtKB-SubCell"/>
</dbReference>
<keyword evidence="5" id="KW-0808">Transferase</keyword>
<dbReference type="PROSITE" id="PS50011">
    <property type="entry name" value="PROTEIN_KINASE_DOM"/>
    <property type="match status" value="1"/>
</dbReference>
<dbReference type="PRINTS" id="PR00109">
    <property type="entry name" value="TYRKINASE"/>
</dbReference>
<dbReference type="Proteomes" id="UP001055439">
    <property type="component" value="Chromosome 8"/>
</dbReference>
<keyword evidence="8 10" id="KW-0067">ATP-binding</keyword>
<dbReference type="GO" id="GO:0004674">
    <property type="term" value="F:protein serine/threonine kinase activity"/>
    <property type="evidence" value="ECO:0007669"/>
    <property type="project" value="UniProtKB-KW"/>
</dbReference>
<accession>A0A9E7I3X2</accession>
<feature type="compositionally biased region" description="Low complexity" evidence="11">
    <location>
        <begin position="365"/>
        <end position="379"/>
    </location>
</feature>
<feature type="region of interest" description="Disordered" evidence="11">
    <location>
        <begin position="355"/>
        <end position="383"/>
    </location>
</feature>
<dbReference type="Gene3D" id="3.30.200.20">
    <property type="entry name" value="Phosphorylase Kinase, domain 1"/>
    <property type="match status" value="1"/>
</dbReference>
<dbReference type="SMART" id="SM00666">
    <property type="entry name" value="PB1"/>
    <property type="match status" value="1"/>
</dbReference>
<keyword evidence="14" id="KW-1185">Reference proteome</keyword>
<gene>
    <name evidence="13" type="ORF">MUK42_02802</name>
</gene>
<dbReference type="FunFam" id="3.30.200.20:FF:000081">
    <property type="entry name" value="Octicosapeptide/phox/Bem1p domain kinase superfamily protein"/>
    <property type="match status" value="1"/>
</dbReference>
<feature type="binding site" evidence="10">
    <location>
        <position position="1128"/>
    </location>
    <ligand>
        <name>ATP</name>
        <dbReference type="ChEBI" id="CHEBI:30616"/>
    </ligand>
</feature>
<dbReference type="SMART" id="SM00220">
    <property type="entry name" value="S_TKc"/>
    <property type="match status" value="1"/>
</dbReference>
<keyword evidence="2" id="KW-0963">Cytoplasm</keyword>
<dbReference type="InterPro" id="IPR000719">
    <property type="entry name" value="Prot_kinase_dom"/>
</dbReference>
<dbReference type="Pfam" id="PF07714">
    <property type="entry name" value="PK_Tyr_Ser-Thr"/>
    <property type="match status" value="1"/>
</dbReference>
<dbReference type="InterPro" id="IPR000270">
    <property type="entry name" value="PB1_dom"/>
</dbReference>
<evidence type="ECO:0000313" key="13">
    <source>
        <dbReference type="EMBL" id="URE41022.1"/>
    </source>
</evidence>
<dbReference type="Gene3D" id="3.10.20.90">
    <property type="entry name" value="Phosphatidylinositol 3-kinase Catalytic Subunit, Chain A, domain 1"/>
    <property type="match status" value="1"/>
</dbReference>
<protein>
    <submittedName>
        <fullName evidence="13">Protein kinase domain containing protein</fullName>
    </submittedName>
</protein>
<dbReference type="CDD" id="cd06410">
    <property type="entry name" value="PB1_UP2"/>
    <property type="match status" value="1"/>
</dbReference>
<evidence type="ECO:0000313" key="14">
    <source>
        <dbReference type="Proteomes" id="UP001055439"/>
    </source>
</evidence>
<evidence type="ECO:0000256" key="7">
    <source>
        <dbReference type="ARBA" id="ARBA00022777"/>
    </source>
</evidence>
<dbReference type="EMBL" id="CP097510">
    <property type="protein sequence ID" value="URE41022.1"/>
    <property type="molecule type" value="Genomic_DNA"/>
</dbReference>
<dbReference type="PANTHER" id="PTHR23257">
    <property type="entry name" value="SERINE-THREONINE PROTEIN KINASE"/>
    <property type="match status" value="1"/>
</dbReference>
<evidence type="ECO:0000256" key="3">
    <source>
        <dbReference type="ARBA" id="ARBA00022527"/>
    </source>
</evidence>
<feature type="domain" description="Protein kinase" evidence="12">
    <location>
        <begin position="1097"/>
        <end position="1362"/>
    </location>
</feature>
<dbReference type="CDD" id="cd13999">
    <property type="entry name" value="STKc_MAP3K-like"/>
    <property type="match status" value="1"/>
</dbReference>
<dbReference type="InterPro" id="IPR001245">
    <property type="entry name" value="Ser-Thr/Tyr_kinase_cat_dom"/>
</dbReference>
<keyword evidence="3" id="KW-0723">Serine/threonine-protein kinase</keyword>
<evidence type="ECO:0000256" key="2">
    <source>
        <dbReference type="ARBA" id="ARBA00022490"/>
    </source>
</evidence>
<evidence type="ECO:0000256" key="6">
    <source>
        <dbReference type="ARBA" id="ARBA00022741"/>
    </source>
</evidence>
<feature type="region of interest" description="Disordered" evidence="11">
    <location>
        <begin position="242"/>
        <end position="268"/>
    </location>
</feature>
<dbReference type="SUPFAM" id="SSF54277">
    <property type="entry name" value="CAD &amp; PB1 domains"/>
    <property type="match status" value="1"/>
</dbReference>
<evidence type="ECO:0000256" key="9">
    <source>
        <dbReference type="ARBA" id="ARBA00023294"/>
    </source>
</evidence>
<evidence type="ECO:0000256" key="5">
    <source>
        <dbReference type="ARBA" id="ARBA00022679"/>
    </source>
</evidence>
<feature type="compositionally biased region" description="Basic and acidic residues" evidence="11">
    <location>
        <begin position="52"/>
        <end position="62"/>
    </location>
</feature>
<proteinExistence type="predicted"/>
<keyword evidence="6 10" id="KW-0547">Nucleotide-binding</keyword>
<dbReference type="OrthoDB" id="4062651at2759"/>
<dbReference type="GO" id="GO:0009734">
    <property type="term" value="P:auxin-activated signaling pathway"/>
    <property type="evidence" value="ECO:0007669"/>
    <property type="project" value="UniProtKB-KW"/>
</dbReference>
<comment type="subcellular location">
    <subcellularLocation>
        <location evidence="1">Cytoplasm</location>
    </subcellularLocation>
</comment>
<dbReference type="SUPFAM" id="SSF56112">
    <property type="entry name" value="Protein kinase-like (PK-like)"/>
    <property type="match status" value="1"/>
</dbReference>
<name>A0A9E7I3X2_9LILI</name>
<dbReference type="InterPro" id="IPR050167">
    <property type="entry name" value="Ser_Thr_protein_kinase"/>
</dbReference>
<evidence type="ECO:0000259" key="12">
    <source>
        <dbReference type="PROSITE" id="PS50011"/>
    </source>
</evidence>
<dbReference type="PANTHER" id="PTHR23257:SF963">
    <property type="entry name" value="AT08303P"/>
    <property type="match status" value="1"/>
</dbReference>
<dbReference type="Pfam" id="PF00564">
    <property type="entry name" value="PB1"/>
    <property type="match status" value="1"/>
</dbReference>
<organism evidence="13 14">
    <name type="scientific">Musa troglodytarum</name>
    <name type="common">fe'i banana</name>
    <dbReference type="NCBI Taxonomy" id="320322"/>
    <lineage>
        <taxon>Eukaryota</taxon>
        <taxon>Viridiplantae</taxon>
        <taxon>Streptophyta</taxon>
        <taxon>Embryophyta</taxon>
        <taxon>Tracheophyta</taxon>
        <taxon>Spermatophyta</taxon>
        <taxon>Magnoliopsida</taxon>
        <taxon>Liliopsida</taxon>
        <taxon>Zingiberales</taxon>
        <taxon>Musaceae</taxon>
        <taxon>Musa</taxon>
    </lineage>
</organism>
<reference evidence="13" key="1">
    <citation type="submission" date="2022-05" db="EMBL/GenBank/DDBJ databases">
        <title>The Musa troglodytarum L. genome provides insights into the mechanism of non-climacteric behaviour and enrichment of carotenoids.</title>
        <authorList>
            <person name="Wang J."/>
        </authorList>
    </citation>
    <scope>NUCLEOTIDE SEQUENCE</scope>
    <source>
        <tissue evidence="13">Leaf</tissue>
    </source>
</reference>
<evidence type="ECO:0000256" key="1">
    <source>
        <dbReference type="ARBA" id="ARBA00004496"/>
    </source>
</evidence>
<dbReference type="GO" id="GO:0010928">
    <property type="term" value="P:regulation of auxin mediated signaling pathway"/>
    <property type="evidence" value="ECO:0007669"/>
    <property type="project" value="UniProtKB-ARBA"/>
</dbReference>
<evidence type="ECO:0000256" key="11">
    <source>
        <dbReference type="SAM" id="MobiDB-lite"/>
    </source>
</evidence>
<evidence type="ECO:0000256" key="8">
    <source>
        <dbReference type="ARBA" id="ARBA00022840"/>
    </source>
</evidence>
<dbReference type="InterPro" id="IPR011009">
    <property type="entry name" value="Kinase-like_dom_sf"/>
</dbReference>
<dbReference type="InterPro" id="IPR017441">
    <property type="entry name" value="Protein_kinase_ATP_BS"/>
</dbReference>
<sequence length="1373" mass="152790">MCWVRWQASIGQQDGSRCCGVKWKVTCQDAELVQFDASLTGPSRFTRSSSRRALEPRSDRVGARPVGSESRLIDRDGFGPRVWALVREDCGLLRSTMLACGRRETHTAHAKGEIPSRRIGSILADPSSVRFLLPSNDDSRLRVLHPPAAQLDPYPSFSCSYRESLGCNSILSALGASSYLEVFRFKLGVSYQWRLPDFDFDFQRTVAANTERHQPLAERLEEVECACILVIIQEGGVRSKGVGSVDQRPKQYPASSADANVRPPEVTASGSVRPVLNYSSQTGEEFALEFMRERAMPKKPTVQNASNDQNMITNNVDMICGMNVPHMGSESMKDPLKLVTGDDCQLKEIEKNFSDTEQKGHYAPSRSIQQISSGEGSSRTVSNGYTPAQASDILSRRMKFLCSFGGKILPRPSDGKLRYVGGNTRIIRISRDISWEEFMQKTMAIYSRPHTIKYQLPGEDLDALISVSCDEDLQNMMEEHNVLEGGEGSQKLRLFLIIADDVDDVHFSLGSVDGDSEIQYVVAINDIDLGSGKSSYGHGLASTSTSDLDQLLDLNVESGRANAYTVAAQSAGFVTYSGASVQPVQQFLYQGITQDPYSGISPFDKEPVKMNVKLAVDDFSQRKMEENLTSVLHLKSKGKQLEPASVSSAITVTVGHGSDLNIDDHYPSSETLMSAYYDDEADMTEETTRIHLHTLPEACLIAAQESVAEATDTILEGEMGAQTEKPLSSAKPPRLVMQDVCDPDEVVPNSVVQTGPHQTDVIIDEKTYKQAKKIDKPEFQHAPTKFVSDKTTVVEDGILQETSMSRHMQKVTNVGDTDMTKINIREVYAAGALIKPQEGPVIQDIPWDEKPNNDSNNNDVVEPAFTWVETAVAAVSQEESSAPSLEQRDILVDINDRFPPNLLSDIFSKARNAENLSNINLLRKDDTGLSLNMQNHEPQRWSFFRNLAQDEFNRKDFSLMDQDHINYPAFLPTVEEGISRPYQLSPLENERTDFGQIDSQINFSEEMQDSSSTIVEDPNALHPGYIPSQVSHHLGMDKGGGLQVENPFTKLGETLRTHMSENEELKFEDEEDAEPVSNEIAYDFDLSNLQVIKHEDLEELRELGSGTFGAVYHGKWRGTDVAIKRIKKSCFTGRSSEQERLTMEFWREAEILSQLHHPNVVAFYGVVKDGPGGTMATVTEFMVNGSLRHVLLRKDKYLDRRKRLIIAMDAAFGMEYLHSKNIVHFDLKCDNLLVNLKDQSRPICKVGDFGLSKIRRNTLVSGGVRGTLPWMAPELLNGSSNKVSEKVDVFSFGIVMWEILTGEEPYANMHYGAIIGGIVNNTLRPPVPATCDPEWRRLMEQCWAPDPSQRPSFSQIAGHLRAMSVASQAKPTK</sequence>
<keyword evidence="9" id="KW-0927">Auxin signaling pathway</keyword>
<dbReference type="PROSITE" id="PS00108">
    <property type="entry name" value="PROTEIN_KINASE_ST"/>
    <property type="match status" value="1"/>
</dbReference>
<dbReference type="GO" id="GO:0005524">
    <property type="term" value="F:ATP binding"/>
    <property type="evidence" value="ECO:0007669"/>
    <property type="project" value="UniProtKB-UniRule"/>
</dbReference>